<evidence type="ECO:0000256" key="4">
    <source>
        <dbReference type="SAM" id="Phobius"/>
    </source>
</evidence>
<keyword evidence="6" id="KW-1185">Reference proteome</keyword>
<dbReference type="EMBL" id="SLWS01000019">
    <property type="protein sequence ID" value="TCO46496.1"/>
    <property type="molecule type" value="Genomic_DNA"/>
</dbReference>
<gene>
    <name evidence="5" type="ORF">EV192_11975</name>
</gene>
<keyword evidence="4" id="KW-1133">Transmembrane helix</keyword>
<evidence type="ECO:0000313" key="6">
    <source>
        <dbReference type="Proteomes" id="UP000295680"/>
    </source>
</evidence>
<sequence length="220" mass="23772">MTLKRPPTRRPRVAGHRRLADAQVVGEKPEVDDDETVDEVSSEPVTVDPPDEDDVLAEEPKPRSALPLALVAVAAVLAGVGVFFLVKADNVDKGGDTRALTEVNGQIKEDLQKVLSFSYDKLDETTKAARDVLAGSAVDEYDKLVRTVREQAPVQKLVLATRVTSVGAKSVDADHAELLVFLDQVATRVDTGKNSGSAAALTVRAERQNGQWKITELIPR</sequence>
<feature type="transmembrane region" description="Helical" evidence="4">
    <location>
        <begin position="65"/>
        <end position="86"/>
    </location>
</feature>
<keyword evidence="4" id="KW-0812">Transmembrane</keyword>
<dbReference type="Proteomes" id="UP000295680">
    <property type="component" value="Unassembled WGS sequence"/>
</dbReference>
<evidence type="ECO:0000256" key="3">
    <source>
        <dbReference type="SAM" id="MobiDB-lite"/>
    </source>
</evidence>
<dbReference type="PANTHER" id="PTHR37042:SF4">
    <property type="entry name" value="OUTER MEMBRANE PROTEIN RV1973"/>
    <property type="match status" value="1"/>
</dbReference>
<dbReference type="OrthoDB" id="5192320at2"/>
<evidence type="ECO:0000256" key="1">
    <source>
        <dbReference type="ARBA" id="ARBA00004370"/>
    </source>
</evidence>
<proteinExistence type="predicted"/>
<comment type="subcellular location">
    <subcellularLocation>
        <location evidence="1">Membrane</location>
    </subcellularLocation>
</comment>
<dbReference type="RefSeq" id="WP_132125948.1">
    <property type="nucleotide sequence ID" value="NZ_SLWS01000019.1"/>
</dbReference>
<feature type="compositionally biased region" description="Acidic residues" evidence="3">
    <location>
        <begin position="30"/>
        <end position="41"/>
    </location>
</feature>
<organism evidence="5 6">
    <name type="scientific">Actinocrispum wychmicini</name>
    <dbReference type="NCBI Taxonomy" id="1213861"/>
    <lineage>
        <taxon>Bacteria</taxon>
        <taxon>Bacillati</taxon>
        <taxon>Actinomycetota</taxon>
        <taxon>Actinomycetes</taxon>
        <taxon>Pseudonocardiales</taxon>
        <taxon>Pseudonocardiaceae</taxon>
        <taxon>Actinocrispum</taxon>
    </lineage>
</organism>
<keyword evidence="2 4" id="KW-0472">Membrane</keyword>
<accession>A0A4R2IQ79</accession>
<feature type="region of interest" description="Disordered" evidence="3">
    <location>
        <begin position="1"/>
        <end position="60"/>
    </location>
</feature>
<evidence type="ECO:0000313" key="5">
    <source>
        <dbReference type="EMBL" id="TCO46496.1"/>
    </source>
</evidence>
<evidence type="ECO:0000256" key="2">
    <source>
        <dbReference type="ARBA" id="ARBA00023136"/>
    </source>
</evidence>
<reference evidence="5 6" key="1">
    <citation type="submission" date="2019-03" db="EMBL/GenBank/DDBJ databases">
        <title>Genomic Encyclopedia of Type Strains, Phase IV (KMG-IV): sequencing the most valuable type-strain genomes for metagenomic binning, comparative biology and taxonomic classification.</title>
        <authorList>
            <person name="Goeker M."/>
        </authorList>
    </citation>
    <scope>NUCLEOTIDE SEQUENCE [LARGE SCALE GENOMIC DNA]</scope>
    <source>
        <strain evidence="5 6">DSM 45934</strain>
    </source>
</reference>
<protein>
    <submittedName>
        <fullName evidence="5">Mce-associated membrane protein</fullName>
    </submittedName>
</protein>
<dbReference type="AlphaFoldDB" id="A0A4R2IQ79"/>
<dbReference type="GO" id="GO:0016020">
    <property type="term" value="C:membrane"/>
    <property type="evidence" value="ECO:0007669"/>
    <property type="project" value="UniProtKB-SubCell"/>
</dbReference>
<feature type="compositionally biased region" description="Basic residues" evidence="3">
    <location>
        <begin position="1"/>
        <end position="17"/>
    </location>
</feature>
<dbReference type="PANTHER" id="PTHR37042">
    <property type="entry name" value="OUTER MEMBRANE PROTEIN RV1973"/>
    <property type="match status" value="1"/>
</dbReference>
<comment type="caution">
    <text evidence="5">The sequence shown here is derived from an EMBL/GenBank/DDBJ whole genome shotgun (WGS) entry which is preliminary data.</text>
</comment>
<name>A0A4R2IQ79_9PSEU</name>